<dbReference type="PANTHER" id="PTHR31373:SF27">
    <property type="entry name" value="TROVE DOMAIN-CONTAINING PROTEIN"/>
    <property type="match status" value="1"/>
</dbReference>
<reference evidence="3" key="1">
    <citation type="journal article" date="2020" name="Nature">
        <title>Giant virus diversity and host interactions through global metagenomics.</title>
        <authorList>
            <person name="Schulz F."/>
            <person name="Roux S."/>
            <person name="Paez-Espino D."/>
            <person name="Jungbluth S."/>
            <person name="Walsh D.A."/>
            <person name="Denef V.J."/>
            <person name="McMahon K.D."/>
            <person name="Konstantinidis K.T."/>
            <person name="Eloe-Fadrosh E.A."/>
            <person name="Kyrpides N.C."/>
            <person name="Woyke T."/>
        </authorList>
    </citation>
    <scope>NUCLEOTIDE SEQUENCE</scope>
    <source>
        <strain evidence="3">GVMAG-M-3300020185-33</strain>
    </source>
</reference>
<dbReference type="InterPro" id="IPR056690">
    <property type="entry name" value="DUF7788"/>
</dbReference>
<dbReference type="InterPro" id="IPR058580">
    <property type="entry name" value="DUF2828"/>
</dbReference>
<evidence type="ECO:0000259" key="2">
    <source>
        <dbReference type="Pfam" id="PF25043"/>
    </source>
</evidence>
<dbReference type="Pfam" id="PF25043">
    <property type="entry name" value="DUF7788"/>
    <property type="match status" value="1"/>
</dbReference>
<evidence type="ECO:0000313" key="3">
    <source>
        <dbReference type="EMBL" id="QHS99278.1"/>
    </source>
</evidence>
<dbReference type="PANTHER" id="PTHR31373">
    <property type="entry name" value="OS06G0652100 PROTEIN"/>
    <property type="match status" value="1"/>
</dbReference>
<accession>A0A6C0C6K3</accession>
<evidence type="ECO:0000259" key="1">
    <source>
        <dbReference type="Pfam" id="PF11443"/>
    </source>
</evidence>
<organism evidence="3">
    <name type="scientific">viral metagenome</name>
    <dbReference type="NCBI Taxonomy" id="1070528"/>
    <lineage>
        <taxon>unclassified sequences</taxon>
        <taxon>metagenomes</taxon>
        <taxon>organismal metagenomes</taxon>
    </lineage>
</organism>
<dbReference type="Pfam" id="PF11443">
    <property type="entry name" value="DUF2828"/>
    <property type="match status" value="1"/>
</dbReference>
<dbReference type="InterPro" id="IPR011205">
    <property type="entry name" value="UCP015417_vWA"/>
</dbReference>
<sequence>MTQKGERGHLEKTWSFDIDEKITQFFFQLVRSTDHSGLERHLHDILGKLKHDMEVLQDKKTFENLTTMYKLIGQTRDIVSGKGEQQLAFMQVFIWWQYFPVLAENAFIHFVKMTDHHPYGSWKDVKYGAKYFKDKTSDEEHPLIVHACNLICGQLKDDWIAYQTYKSTARKDKPVISLAARWCPREPNYNKKKNVKFGFMFQMIANEMFPEFLASTSIDRDASWKKAKVKCKIHLRKRLSAMNKYLDTTQVKQCGDNWDNIDFNTVTTQTMRKQKRSFQNLTKINVQKSDKNDRIACSLNFKNHIAASKVDSINYKVHGKRCNTYELVKDALQYGSRTSESETDIDTINLQWDDNLKNNKGLGNLPIVAMIDTSESMELNGNTPLFNSIGLGIRCSELTHAAFKNQVLIFDHDPQWCDLNDCPDFWSKVQKIKRASWGTSTRIYKAFQMILDACIKNKVPPVEVEGMVMAIFSDMQIDSPYIKNSPWDDAVLADQIDRMYSLHGYSTPHLLFWNLRNTEGFPTVSSKNNCTMLAGYNSTLLNVFCEKGVGALNKFTPRLMLEGLLNNPRYSDMEEDLITYFN</sequence>
<protein>
    <recommendedName>
        <fullName evidence="4">TROVE domain-containing protein</fullName>
    </recommendedName>
</protein>
<dbReference type="AlphaFoldDB" id="A0A6C0C6K3"/>
<feature type="domain" description="DUF7788" evidence="2">
    <location>
        <begin position="368"/>
        <end position="549"/>
    </location>
</feature>
<proteinExistence type="predicted"/>
<feature type="domain" description="DUF2828" evidence="1">
    <location>
        <begin position="131"/>
        <end position="281"/>
    </location>
</feature>
<dbReference type="EMBL" id="MN739337">
    <property type="protein sequence ID" value="QHS99278.1"/>
    <property type="molecule type" value="Genomic_DNA"/>
</dbReference>
<name>A0A6C0C6K3_9ZZZZ</name>
<evidence type="ECO:0008006" key="4">
    <source>
        <dbReference type="Google" id="ProtNLM"/>
    </source>
</evidence>